<proteinExistence type="predicted"/>
<dbReference type="Gene3D" id="3.90.550.10">
    <property type="entry name" value="Spore Coat Polysaccharide Biosynthesis Protein SpsA, Chain A"/>
    <property type="match status" value="1"/>
</dbReference>
<accession>A0ABQ6Q2R5</accession>
<dbReference type="RefSeq" id="WP_338229294.1">
    <property type="nucleotide sequence ID" value="NZ_BTPE01000009.1"/>
</dbReference>
<dbReference type="InterPro" id="IPR018641">
    <property type="entry name" value="Trfase_1_rSAM/seldom-assoc"/>
</dbReference>
<reference evidence="1 2" key="1">
    <citation type="submission" date="2023-08" db="EMBL/GenBank/DDBJ databases">
        <title>Draft genome sequence of Algoriphagus taiwanensis.</title>
        <authorList>
            <person name="Takatani N."/>
            <person name="Hosokawa M."/>
            <person name="Sawabe T."/>
        </authorList>
    </citation>
    <scope>NUCLEOTIDE SEQUENCE [LARGE SCALE GENOMIC DNA]</scope>
    <source>
        <strain evidence="1 2">JCM 19755</strain>
    </source>
</reference>
<dbReference type="NCBIfam" id="TIGR04282">
    <property type="entry name" value="glyco_like_cofC"/>
    <property type="match status" value="1"/>
</dbReference>
<dbReference type="PANTHER" id="PTHR36529">
    <property type="entry name" value="SLL1095 PROTEIN"/>
    <property type="match status" value="1"/>
</dbReference>
<sequence length="206" mass="23177">MEKTALLIFQKNPELGKVKTRLAAGIGDQKALEIYRALIQLTLQEAEKSGFDLYVYYSSFIPERIDSSAFRACLQHGMDLGERMENAFSDIFSLGYSKAMIIGTDCPELSSDILLEAERQLEENQVVIGPAEDGGYYLLGLKAFHPQLFRSIAWSTSSVLKETLARAKAFRLKTSLIISLSDLDTEEDLKSLLDKSPVWKERIGWE</sequence>
<dbReference type="PANTHER" id="PTHR36529:SF1">
    <property type="entry name" value="GLYCOSYLTRANSFERASE"/>
    <property type="match status" value="1"/>
</dbReference>
<keyword evidence="2" id="KW-1185">Reference proteome</keyword>
<gene>
    <name evidence="1" type="ORF">Ataiwa_27410</name>
</gene>
<dbReference type="Proteomes" id="UP001307705">
    <property type="component" value="Unassembled WGS sequence"/>
</dbReference>
<dbReference type="InterPro" id="IPR029044">
    <property type="entry name" value="Nucleotide-diphossugar_trans"/>
</dbReference>
<organism evidence="1 2">
    <name type="scientific">Algoriphagus taiwanensis</name>
    <dbReference type="NCBI Taxonomy" id="1445656"/>
    <lineage>
        <taxon>Bacteria</taxon>
        <taxon>Pseudomonadati</taxon>
        <taxon>Bacteroidota</taxon>
        <taxon>Cytophagia</taxon>
        <taxon>Cytophagales</taxon>
        <taxon>Cyclobacteriaceae</taxon>
        <taxon>Algoriphagus</taxon>
    </lineage>
</organism>
<comment type="caution">
    <text evidence="1">The sequence shown here is derived from an EMBL/GenBank/DDBJ whole genome shotgun (WGS) entry which is preliminary data.</text>
</comment>
<name>A0ABQ6Q2R5_9BACT</name>
<protein>
    <submittedName>
        <fullName evidence="1">TIGR04282 family arsenosugar biosynthesis glycosyltransferase</fullName>
    </submittedName>
</protein>
<dbReference type="SUPFAM" id="SSF53448">
    <property type="entry name" value="Nucleotide-diphospho-sugar transferases"/>
    <property type="match status" value="1"/>
</dbReference>
<dbReference type="Pfam" id="PF09837">
    <property type="entry name" value="DUF2064"/>
    <property type="match status" value="1"/>
</dbReference>
<evidence type="ECO:0000313" key="2">
    <source>
        <dbReference type="Proteomes" id="UP001307705"/>
    </source>
</evidence>
<evidence type="ECO:0000313" key="1">
    <source>
        <dbReference type="EMBL" id="GMQ34469.1"/>
    </source>
</evidence>
<dbReference type="EMBL" id="BTPE01000009">
    <property type="protein sequence ID" value="GMQ34469.1"/>
    <property type="molecule type" value="Genomic_DNA"/>
</dbReference>